<protein>
    <submittedName>
        <fullName evidence="2">Uncharacterized protein</fullName>
    </submittedName>
</protein>
<evidence type="ECO:0000256" key="1">
    <source>
        <dbReference type="SAM" id="MobiDB-lite"/>
    </source>
</evidence>
<evidence type="ECO:0000313" key="3">
    <source>
        <dbReference type="Proteomes" id="UP001187734"/>
    </source>
</evidence>
<name>A0AAE8MBE9_9HYPO</name>
<dbReference type="Proteomes" id="UP001187734">
    <property type="component" value="Unassembled WGS sequence"/>
</dbReference>
<dbReference type="EMBL" id="ONZP01000251">
    <property type="protein sequence ID" value="SPJ79052.1"/>
    <property type="molecule type" value="Genomic_DNA"/>
</dbReference>
<comment type="caution">
    <text evidence="2">The sequence shown here is derived from an EMBL/GenBank/DDBJ whole genome shotgun (WGS) entry which is preliminary data.</text>
</comment>
<gene>
    <name evidence="2" type="ORF">FTOL_07443</name>
</gene>
<sequence length="178" mass="19965">MDPYPCGWAKGYEDGGRLVNQRHYPVMFFDGRRFHKECGVGWVPLSSLETFHPDNTNIVHRRSVAKFLVDGDPRLASSSRAVSGKCIVTPDEHDCNDAEIKSSVRQADPYLGLVGDKPIEDNSVQRHSQMEHNARTAEEKCNKDPEVNYNSVVLEDFKLRPGAGPGSQTHSRTQEILD</sequence>
<reference evidence="2" key="1">
    <citation type="submission" date="2018-03" db="EMBL/GenBank/DDBJ databases">
        <authorList>
            <person name="Guldener U."/>
        </authorList>
    </citation>
    <scope>NUCLEOTIDE SEQUENCE</scope>
</reference>
<feature type="region of interest" description="Disordered" evidence="1">
    <location>
        <begin position="158"/>
        <end position="178"/>
    </location>
</feature>
<evidence type="ECO:0000313" key="2">
    <source>
        <dbReference type="EMBL" id="SPJ79052.1"/>
    </source>
</evidence>
<organism evidence="2 3">
    <name type="scientific">Fusarium torulosum</name>
    <dbReference type="NCBI Taxonomy" id="33205"/>
    <lineage>
        <taxon>Eukaryota</taxon>
        <taxon>Fungi</taxon>
        <taxon>Dikarya</taxon>
        <taxon>Ascomycota</taxon>
        <taxon>Pezizomycotina</taxon>
        <taxon>Sordariomycetes</taxon>
        <taxon>Hypocreomycetidae</taxon>
        <taxon>Hypocreales</taxon>
        <taxon>Nectriaceae</taxon>
        <taxon>Fusarium</taxon>
    </lineage>
</organism>
<dbReference type="AlphaFoldDB" id="A0AAE8MBE9"/>
<proteinExistence type="predicted"/>
<keyword evidence="3" id="KW-1185">Reference proteome</keyword>
<accession>A0AAE8MBE9</accession>